<dbReference type="GO" id="GO:0003862">
    <property type="term" value="F:3-isopropylmalate dehydrogenase activity"/>
    <property type="evidence" value="ECO:0007669"/>
    <property type="project" value="UniProtKB-UniRule"/>
</dbReference>
<evidence type="ECO:0000256" key="10">
    <source>
        <dbReference type="ARBA" id="ARBA00023002"/>
    </source>
</evidence>
<evidence type="ECO:0000256" key="1">
    <source>
        <dbReference type="ARBA" id="ARBA00000624"/>
    </source>
</evidence>
<comment type="cofactor">
    <cofactor evidence="14 15">
        <name>Mg(2+)</name>
        <dbReference type="ChEBI" id="CHEBI:18420"/>
    </cofactor>
    <cofactor evidence="14 15">
        <name>Mn(2+)</name>
        <dbReference type="ChEBI" id="CHEBI:29035"/>
    </cofactor>
    <text evidence="14 15">Binds 1 Mg(2+) or Mn(2+) ion per subunit.</text>
</comment>
<dbReference type="Proteomes" id="UP000007464">
    <property type="component" value="Chromosome"/>
</dbReference>
<dbReference type="FunFam" id="3.40.718.10:FF:000006">
    <property type="entry name" value="3-isopropylmalate dehydrogenase"/>
    <property type="match status" value="1"/>
</dbReference>
<dbReference type="EMBL" id="CP002189">
    <property type="protein sequence ID" value="ADV33540.1"/>
    <property type="molecule type" value="Genomic_DNA"/>
</dbReference>
<organism evidence="17 18">
    <name type="scientific">Blochmanniella vafra (strain BVAF)</name>
    <dbReference type="NCBI Taxonomy" id="859654"/>
    <lineage>
        <taxon>Bacteria</taxon>
        <taxon>Pseudomonadati</taxon>
        <taxon>Pseudomonadota</taxon>
        <taxon>Gammaproteobacteria</taxon>
        <taxon>Enterobacterales</taxon>
        <taxon>Enterobacteriaceae</taxon>
        <taxon>ant endosymbionts</taxon>
        <taxon>Candidatus Blochmanniella</taxon>
    </lineage>
</organism>
<dbReference type="SUPFAM" id="SSF53659">
    <property type="entry name" value="Isocitrate/Isopropylmalate dehydrogenase-like"/>
    <property type="match status" value="1"/>
</dbReference>
<feature type="site" description="Important for catalysis" evidence="14">
    <location>
        <position position="145"/>
    </location>
</feature>
<feature type="binding site" evidence="14">
    <location>
        <position position="228"/>
    </location>
    <ligand>
        <name>Mg(2+)</name>
        <dbReference type="ChEBI" id="CHEBI:18420"/>
    </ligand>
</feature>
<keyword evidence="10 14" id="KW-0560">Oxidoreductase</keyword>
<evidence type="ECO:0000313" key="18">
    <source>
        <dbReference type="Proteomes" id="UP000007464"/>
    </source>
</evidence>
<comment type="cofactor">
    <cofactor evidence="2">
        <name>Mn(2+)</name>
        <dbReference type="ChEBI" id="CHEBI:29035"/>
    </cofactor>
</comment>
<feature type="binding site" evidence="14">
    <location>
        <begin position="78"/>
        <end position="91"/>
    </location>
    <ligand>
        <name>NAD(+)</name>
        <dbReference type="ChEBI" id="CHEBI:57540"/>
    </ligand>
</feature>
<dbReference type="GO" id="GO:0009098">
    <property type="term" value="P:L-leucine biosynthetic process"/>
    <property type="evidence" value="ECO:0007669"/>
    <property type="project" value="UniProtKB-UniRule"/>
</dbReference>
<evidence type="ECO:0000259" key="16">
    <source>
        <dbReference type="SMART" id="SM01329"/>
    </source>
</evidence>
<dbReference type="Pfam" id="PF00180">
    <property type="entry name" value="Iso_dh"/>
    <property type="match status" value="1"/>
</dbReference>
<evidence type="ECO:0000256" key="2">
    <source>
        <dbReference type="ARBA" id="ARBA00001936"/>
    </source>
</evidence>
<dbReference type="InterPro" id="IPR019818">
    <property type="entry name" value="IsoCit/isopropylmalate_DH_CS"/>
</dbReference>
<dbReference type="GO" id="GO:0051287">
    <property type="term" value="F:NAD binding"/>
    <property type="evidence" value="ECO:0007669"/>
    <property type="project" value="InterPro"/>
</dbReference>
<evidence type="ECO:0000256" key="5">
    <source>
        <dbReference type="ARBA" id="ARBA00011738"/>
    </source>
</evidence>
<keyword evidence="7 14" id="KW-0028">Amino-acid biosynthesis</keyword>
<dbReference type="UniPathway" id="UPA00048">
    <property type="reaction ID" value="UER00072"/>
</dbReference>
<feature type="binding site" evidence="14">
    <location>
        <position position="99"/>
    </location>
    <ligand>
        <name>substrate</name>
    </ligand>
</feature>
<accession>E8Q5P3</accession>
<comment type="similarity">
    <text evidence="4 14">Belongs to the isocitrate and isopropylmalate dehydrogenases family. LeuB type 1 subfamily.</text>
</comment>
<dbReference type="PANTHER" id="PTHR42979">
    <property type="entry name" value="3-ISOPROPYLMALATE DEHYDROGENASE"/>
    <property type="match status" value="1"/>
</dbReference>
<dbReference type="STRING" id="859654.BVAF_133"/>
<evidence type="ECO:0000256" key="15">
    <source>
        <dbReference type="RuleBase" id="RU004445"/>
    </source>
</evidence>
<dbReference type="HOGENOM" id="CLU_031953_0_3_6"/>
<comment type="subunit">
    <text evidence="5 14 15">Homodimer.</text>
</comment>
<keyword evidence="14" id="KW-0963">Cytoplasm</keyword>
<gene>
    <name evidence="14 17" type="primary">leuB</name>
    <name evidence="17" type="ordered locus">BVAF_133</name>
</gene>
<feature type="binding site" evidence="14">
    <location>
        <position position="256"/>
    </location>
    <ligand>
        <name>Mg(2+)</name>
        <dbReference type="ChEBI" id="CHEBI:18420"/>
    </ligand>
</feature>
<keyword evidence="6 14" id="KW-0432">Leucine biosynthesis</keyword>
<feature type="binding site" evidence="14">
    <location>
        <position position="252"/>
    </location>
    <ligand>
        <name>Mg(2+)</name>
        <dbReference type="ChEBI" id="CHEBI:18420"/>
    </ligand>
</feature>
<dbReference type="RefSeq" id="WP_013516465.1">
    <property type="nucleotide sequence ID" value="NC_014909.2"/>
</dbReference>
<dbReference type="InterPro" id="IPR024084">
    <property type="entry name" value="IsoPropMal-DH-like_dom"/>
</dbReference>
<protein>
    <recommendedName>
        <fullName evidence="14">3-isopropylmalate dehydrogenase</fullName>
        <ecNumber evidence="14">1.1.1.85</ecNumber>
    </recommendedName>
    <alternativeName>
        <fullName evidence="14">3-IPM-DH</fullName>
    </alternativeName>
    <alternativeName>
        <fullName evidence="14">Beta-IPM dehydrogenase</fullName>
        <shortName evidence="14">IMDH</shortName>
    </alternativeName>
</protein>
<evidence type="ECO:0000256" key="4">
    <source>
        <dbReference type="ARBA" id="ARBA00008319"/>
    </source>
</evidence>
<dbReference type="GO" id="GO:0005829">
    <property type="term" value="C:cytosol"/>
    <property type="evidence" value="ECO:0007669"/>
    <property type="project" value="TreeGrafter"/>
</dbReference>
<name>E8Q5P3_BLOVB</name>
<evidence type="ECO:0000256" key="13">
    <source>
        <dbReference type="ARBA" id="ARBA00023304"/>
    </source>
</evidence>
<evidence type="ECO:0000256" key="12">
    <source>
        <dbReference type="ARBA" id="ARBA00023211"/>
    </source>
</evidence>
<comment type="pathway">
    <text evidence="3 14 15">Amino-acid biosynthesis; L-leucine biosynthesis; L-leucine from 3-methyl-2-oxobutanoate: step 3/4.</text>
</comment>
<sequence length="367" mass="40630">MKNNYRIAILPGDGIGPEIINQALKIINAIKNKFKINITTTEHIIGGKAINLEGSPLSKNTIKCCEQSDAILFGSVGGPQWDHLSRIERPEYGALLTLRKHFNLFANLRPIYLPNNLIHLSPIKPKIIPNGLNIACVRELTGGIYFGQPHGQSGTGLKEYAFDTAIYHRFEIERIAHFAFKLAQKRHKHVTSIDKANVLRTSMLWRKTVSKLATHYYPNIKLQHLYVDNAAMQLIKNPSAFDVILCPNLFGDILSDECAMICGSIGILPSASLNENNFGLYEPAGGSAPDIAGKNLANPIAQILSAALLFRYSLQLNHIATIIEKSVYEALTLGYRTLDISTKSNQPNKIIGTNEMGDIITSLIYKK</sequence>
<dbReference type="NCBIfam" id="TIGR00169">
    <property type="entry name" value="leuB"/>
    <property type="match status" value="1"/>
</dbReference>
<keyword evidence="8 14" id="KW-0479">Metal-binding</keyword>
<keyword evidence="12 14" id="KW-0464">Manganese</keyword>
<evidence type="ECO:0000256" key="9">
    <source>
        <dbReference type="ARBA" id="ARBA00022842"/>
    </source>
</evidence>
<evidence type="ECO:0000256" key="3">
    <source>
        <dbReference type="ARBA" id="ARBA00004762"/>
    </source>
</evidence>
<feature type="domain" description="Isopropylmalate dehydrogenase-like" evidence="16">
    <location>
        <begin position="6"/>
        <end position="360"/>
    </location>
</feature>
<dbReference type="GO" id="GO:0000287">
    <property type="term" value="F:magnesium ion binding"/>
    <property type="evidence" value="ECO:0007669"/>
    <property type="project" value="InterPro"/>
</dbReference>
<feature type="binding site" evidence="14">
    <location>
        <position position="109"/>
    </location>
    <ligand>
        <name>substrate</name>
    </ligand>
</feature>
<feature type="binding site" evidence="14">
    <location>
        <position position="228"/>
    </location>
    <ligand>
        <name>substrate</name>
    </ligand>
</feature>
<evidence type="ECO:0000256" key="8">
    <source>
        <dbReference type="ARBA" id="ARBA00022723"/>
    </source>
</evidence>
<evidence type="ECO:0000256" key="7">
    <source>
        <dbReference type="ARBA" id="ARBA00022605"/>
    </source>
</evidence>
<evidence type="ECO:0000313" key="17">
    <source>
        <dbReference type="EMBL" id="ADV33540.1"/>
    </source>
</evidence>
<dbReference type="EC" id="1.1.1.85" evidence="14"/>
<evidence type="ECO:0000256" key="6">
    <source>
        <dbReference type="ARBA" id="ARBA00022430"/>
    </source>
</evidence>
<keyword evidence="11 14" id="KW-0520">NAD</keyword>
<keyword evidence="18" id="KW-1185">Reference proteome</keyword>
<dbReference type="HAMAP" id="MF_01033">
    <property type="entry name" value="LeuB_type1"/>
    <property type="match status" value="1"/>
</dbReference>
<reference evidence="17 18" key="1">
    <citation type="journal article" date="2010" name="BMC Genomics">
        <title>Unprecedented loss of ammonia assimilation capability in a urease-encoding bacterial mutualist.</title>
        <authorList>
            <person name="Williams L.E."/>
            <person name="Wernegreen J.J."/>
        </authorList>
    </citation>
    <scope>NUCLEOTIDE SEQUENCE [LARGE SCALE GENOMIC DNA]</scope>
    <source>
        <strain evidence="17 18">BVAF</strain>
    </source>
</reference>
<dbReference type="Gene3D" id="3.40.718.10">
    <property type="entry name" value="Isopropylmalate Dehydrogenase"/>
    <property type="match status" value="1"/>
</dbReference>
<comment type="function">
    <text evidence="14 15">Catalyzes the oxidation of 3-carboxy-2-hydroxy-4-methylpentanoate (3-isopropylmalate) to 3-carboxy-4-methyl-2-oxopentanoate. The product decarboxylates to 4-methyl-2 oxopentanoate.</text>
</comment>
<dbReference type="InterPro" id="IPR004429">
    <property type="entry name" value="Isopropylmalate_DH"/>
</dbReference>
<comment type="catalytic activity">
    <reaction evidence="1 14 15">
        <text>(2R,3S)-3-isopropylmalate + NAD(+) = 4-methyl-2-oxopentanoate + CO2 + NADH</text>
        <dbReference type="Rhea" id="RHEA:32271"/>
        <dbReference type="ChEBI" id="CHEBI:16526"/>
        <dbReference type="ChEBI" id="CHEBI:17865"/>
        <dbReference type="ChEBI" id="CHEBI:35121"/>
        <dbReference type="ChEBI" id="CHEBI:57540"/>
        <dbReference type="ChEBI" id="CHEBI:57945"/>
        <dbReference type="EC" id="1.1.1.85"/>
    </reaction>
</comment>
<dbReference type="AlphaFoldDB" id="E8Q5P3"/>
<dbReference type="OrthoDB" id="9767905at2"/>
<evidence type="ECO:0000256" key="14">
    <source>
        <dbReference type="HAMAP-Rule" id="MF_01033"/>
    </source>
</evidence>
<keyword evidence="9 14" id="KW-0460">Magnesium</keyword>
<dbReference type="KEGG" id="bva:BVAF_133"/>
<feature type="site" description="Important for catalysis" evidence="14">
    <location>
        <position position="195"/>
    </location>
</feature>
<proteinExistence type="inferred from homology"/>
<dbReference type="SMART" id="SM01329">
    <property type="entry name" value="Iso_dh"/>
    <property type="match status" value="1"/>
</dbReference>
<feature type="binding site" evidence="14">
    <location>
        <position position="138"/>
    </location>
    <ligand>
        <name>substrate</name>
    </ligand>
</feature>
<dbReference type="PROSITE" id="PS00470">
    <property type="entry name" value="IDH_IMDH"/>
    <property type="match status" value="1"/>
</dbReference>
<comment type="subcellular location">
    <subcellularLocation>
        <location evidence="14">Cytoplasm</location>
    </subcellularLocation>
</comment>
<evidence type="ECO:0000256" key="11">
    <source>
        <dbReference type="ARBA" id="ARBA00023027"/>
    </source>
</evidence>
<dbReference type="PANTHER" id="PTHR42979:SF1">
    <property type="entry name" value="3-ISOPROPYLMALATE DEHYDROGENASE"/>
    <property type="match status" value="1"/>
</dbReference>
<keyword evidence="13 14" id="KW-0100">Branched-chain amino acid biosynthesis</keyword>
<feature type="binding site" evidence="14">
    <location>
        <begin position="286"/>
        <end position="298"/>
    </location>
    <ligand>
        <name>NAD(+)</name>
        <dbReference type="ChEBI" id="CHEBI:57540"/>
    </ligand>
</feature>